<evidence type="ECO:0000259" key="1">
    <source>
        <dbReference type="Pfam" id="PF12399"/>
    </source>
</evidence>
<organism evidence="2 3">
    <name type="scientific">Thermosulfurimonas marina</name>
    <dbReference type="NCBI Taxonomy" id="2047767"/>
    <lineage>
        <taxon>Bacteria</taxon>
        <taxon>Pseudomonadati</taxon>
        <taxon>Thermodesulfobacteriota</taxon>
        <taxon>Thermodesulfobacteria</taxon>
        <taxon>Thermodesulfobacteriales</taxon>
        <taxon>Thermodesulfobacteriaceae</taxon>
        <taxon>Thermosulfurimonas</taxon>
    </lineage>
</organism>
<dbReference type="AlphaFoldDB" id="A0A6H1WS77"/>
<reference evidence="2 3" key="1">
    <citation type="submission" date="2019-08" db="EMBL/GenBank/DDBJ databases">
        <title>Complete genome sequence of Thermosulfurimonas marina SU872T, an anaerobic thermophilic chemolithoautotrophic bacterium isolated from a shallow marine hydrothermal vent.</title>
        <authorList>
            <person name="Allioux M."/>
            <person name="Jebbar M."/>
            <person name="Slobodkina G."/>
            <person name="Slobodkin A."/>
            <person name="Moalic Y."/>
            <person name="Frolova A."/>
            <person name="Shao Z."/>
            <person name="Alain K."/>
        </authorList>
    </citation>
    <scope>NUCLEOTIDE SEQUENCE [LARGE SCALE GENOMIC DNA]</scope>
    <source>
        <strain evidence="2 3">SU872</strain>
    </source>
</reference>
<dbReference type="KEGG" id="tmai:FVE67_03880"/>
<dbReference type="Proteomes" id="UP000501253">
    <property type="component" value="Chromosome"/>
</dbReference>
<protein>
    <recommendedName>
        <fullName evidence="1">Branched-chain amino acid ATP-binding cassette transporter C-terminal domain-containing protein</fullName>
    </recommendedName>
</protein>
<name>A0A6H1WS77_9BACT</name>
<feature type="domain" description="Branched-chain amino acid ATP-binding cassette transporter C-terminal" evidence="1">
    <location>
        <begin position="32"/>
        <end position="47"/>
    </location>
</feature>
<dbReference type="InterPro" id="IPR032823">
    <property type="entry name" value="BCA_ABC_TP_C"/>
</dbReference>
<evidence type="ECO:0000313" key="3">
    <source>
        <dbReference type="Proteomes" id="UP000501253"/>
    </source>
</evidence>
<sequence>MSVLENVLCGFHLRRQTGFLSALLHLPRALREEVRNHPAVLEAYMGK</sequence>
<keyword evidence="3" id="KW-1185">Reference proteome</keyword>
<dbReference type="Pfam" id="PF12399">
    <property type="entry name" value="BCA_ABC_TP_C"/>
    <property type="match status" value="1"/>
</dbReference>
<dbReference type="EMBL" id="CP042909">
    <property type="protein sequence ID" value="QJA05986.1"/>
    <property type="molecule type" value="Genomic_DNA"/>
</dbReference>
<proteinExistence type="predicted"/>
<accession>A0A6H1WS77</accession>
<gene>
    <name evidence="2" type="ORF">FVE67_03880</name>
</gene>
<evidence type="ECO:0000313" key="2">
    <source>
        <dbReference type="EMBL" id="QJA05986.1"/>
    </source>
</evidence>